<evidence type="ECO:0000256" key="5">
    <source>
        <dbReference type="ARBA" id="ARBA00038887"/>
    </source>
</evidence>
<evidence type="ECO:0000313" key="8">
    <source>
        <dbReference type="Proteomes" id="UP000429607"/>
    </source>
</evidence>
<evidence type="ECO:0000256" key="6">
    <source>
        <dbReference type="ARBA" id="ARBA00048451"/>
    </source>
</evidence>
<dbReference type="PANTHER" id="PTHR42742:SF3">
    <property type="entry name" value="FRUCTOKINASE"/>
    <property type="match status" value="1"/>
</dbReference>
<keyword evidence="4" id="KW-0460">Magnesium</keyword>
<dbReference type="AlphaFoldDB" id="A0A6A3HH16"/>
<protein>
    <recommendedName>
        <fullName evidence="5">fructokinase</fullName>
        <ecNumber evidence="5">2.7.1.4</ecNumber>
    </recommendedName>
</protein>
<dbReference type="InterPro" id="IPR051804">
    <property type="entry name" value="Carb_Metab_Reg_Kinase/Isom"/>
</dbReference>
<dbReference type="InterPro" id="IPR000600">
    <property type="entry name" value="ROK"/>
</dbReference>
<dbReference type="InterPro" id="IPR049874">
    <property type="entry name" value="ROK_cs"/>
</dbReference>
<dbReference type="Gene3D" id="3.30.420.40">
    <property type="match status" value="2"/>
</dbReference>
<comment type="cofactor">
    <cofactor evidence="1">
        <name>Mg(2+)</name>
        <dbReference type="ChEBI" id="CHEBI:18420"/>
    </cofactor>
</comment>
<dbReference type="SUPFAM" id="SSF53067">
    <property type="entry name" value="Actin-like ATPase domain"/>
    <property type="match status" value="2"/>
</dbReference>
<dbReference type="GO" id="GO:0008865">
    <property type="term" value="F:fructokinase activity"/>
    <property type="evidence" value="ECO:0007669"/>
    <property type="project" value="UniProtKB-EC"/>
</dbReference>
<reference evidence="7 8" key="1">
    <citation type="submission" date="2018-09" db="EMBL/GenBank/DDBJ databases">
        <title>Genomic investigation of the strawberry pathogen Phytophthora fragariae indicates pathogenicity is determined by transcriptional variation in three key races.</title>
        <authorList>
            <person name="Adams T.M."/>
            <person name="Armitage A.D."/>
            <person name="Sobczyk M.K."/>
            <person name="Bates H.J."/>
            <person name="Dunwell J.M."/>
            <person name="Nellist C.F."/>
            <person name="Harrison R.J."/>
        </authorList>
    </citation>
    <scope>NUCLEOTIDE SEQUENCE [LARGE SCALE GENOMIC DNA]</scope>
    <source>
        <strain evidence="7 8">SCRP249</strain>
    </source>
</reference>
<comment type="catalytic activity">
    <reaction evidence="6">
        <text>D-fructose + ATP = D-fructose 6-phosphate + ADP + H(+)</text>
        <dbReference type="Rhea" id="RHEA:16125"/>
        <dbReference type="ChEBI" id="CHEBI:15378"/>
        <dbReference type="ChEBI" id="CHEBI:30616"/>
        <dbReference type="ChEBI" id="CHEBI:37721"/>
        <dbReference type="ChEBI" id="CHEBI:61527"/>
        <dbReference type="ChEBI" id="CHEBI:456216"/>
        <dbReference type="EC" id="2.7.1.4"/>
    </reaction>
</comment>
<dbReference type="PANTHER" id="PTHR42742">
    <property type="entry name" value="TRANSCRIPTIONAL REPRESSOR MPRA"/>
    <property type="match status" value="1"/>
</dbReference>
<evidence type="ECO:0000256" key="2">
    <source>
        <dbReference type="ARBA" id="ARBA00022723"/>
    </source>
</evidence>
<dbReference type="GO" id="GO:0046872">
    <property type="term" value="F:metal ion binding"/>
    <property type="evidence" value="ECO:0007669"/>
    <property type="project" value="UniProtKB-KW"/>
</dbReference>
<sequence length="266" mass="28361">MPRFAGVEVGGTTWVAAIAEDHPENILEKFEVDTTTPDETMGAIVAWLKERKFDSIGIASFGPRAFPDVPIGFDTDVNAPALYEVAYGGHGDISSAVYITVGTGVGVGVCTNGVAIHGFMHPKGGHSIVPKAPQDAETGFKGVCPFHGDCIEGMVASGSIAARTGVDRRDLASITDDDPVWDTIAHYLANLCINVTFLTSTDVIVIGGGIARREKLFDLIREKFVARVNEYGQQPPVDKYIRASFHPAIGLVSSLHLARLELEAAP</sequence>
<evidence type="ECO:0000256" key="1">
    <source>
        <dbReference type="ARBA" id="ARBA00001946"/>
    </source>
</evidence>
<dbReference type="InterPro" id="IPR043129">
    <property type="entry name" value="ATPase_NBD"/>
</dbReference>
<evidence type="ECO:0000256" key="3">
    <source>
        <dbReference type="ARBA" id="ARBA00022833"/>
    </source>
</evidence>
<gene>
    <name evidence="7" type="ORF">PR001_g27966</name>
</gene>
<evidence type="ECO:0000256" key="4">
    <source>
        <dbReference type="ARBA" id="ARBA00022842"/>
    </source>
</evidence>
<evidence type="ECO:0000313" key="7">
    <source>
        <dbReference type="EMBL" id="KAE8967863.1"/>
    </source>
</evidence>
<dbReference type="Proteomes" id="UP000429607">
    <property type="component" value="Unassembled WGS sequence"/>
</dbReference>
<comment type="caution">
    <text evidence="7">The sequence shown here is derived from an EMBL/GenBank/DDBJ whole genome shotgun (WGS) entry which is preliminary data.</text>
</comment>
<dbReference type="CDD" id="cd24067">
    <property type="entry name" value="ASKHA_NBD_ROK_BsFRK-like"/>
    <property type="match status" value="1"/>
</dbReference>
<dbReference type="EC" id="2.7.1.4" evidence="5"/>
<keyword evidence="3" id="KW-0862">Zinc</keyword>
<dbReference type="PROSITE" id="PS01125">
    <property type="entry name" value="ROK"/>
    <property type="match status" value="1"/>
</dbReference>
<accession>A0A6A3HH16</accession>
<dbReference type="FunFam" id="3.30.420.40:FF:000136">
    <property type="entry name" value="Putative fructokinase"/>
    <property type="match status" value="1"/>
</dbReference>
<keyword evidence="2" id="KW-0479">Metal-binding</keyword>
<name>A0A6A3HH16_9STRA</name>
<dbReference type="Pfam" id="PF00480">
    <property type="entry name" value="ROK"/>
    <property type="match status" value="1"/>
</dbReference>
<dbReference type="EMBL" id="QXFV01004777">
    <property type="protein sequence ID" value="KAE8967863.1"/>
    <property type="molecule type" value="Genomic_DNA"/>
</dbReference>
<proteinExistence type="predicted"/>
<organism evidence="7 8">
    <name type="scientific">Phytophthora rubi</name>
    <dbReference type="NCBI Taxonomy" id="129364"/>
    <lineage>
        <taxon>Eukaryota</taxon>
        <taxon>Sar</taxon>
        <taxon>Stramenopiles</taxon>
        <taxon>Oomycota</taxon>
        <taxon>Peronosporomycetes</taxon>
        <taxon>Peronosporales</taxon>
        <taxon>Peronosporaceae</taxon>
        <taxon>Phytophthora</taxon>
    </lineage>
</organism>